<dbReference type="EMBL" id="JAAGWQ010000027">
    <property type="protein sequence ID" value="KAF5677031.1"/>
    <property type="molecule type" value="Genomic_DNA"/>
</dbReference>
<dbReference type="AlphaFoldDB" id="A0A8H5TVN8"/>
<reference evidence="2 3" key="1">
    <citation type="submission" date="2020-05" db="EMBL/GenBank/DDBJ databases">
        <title>Identification and distribution of gene clusters putatively required for synthesis of sphingolipid metabolism inhibitors in phylogenetically diverse species of the filamentous fungus Fusarium.</title>
        <authorList>
            <person name="Kim H.-S."/>
            <person name="Busman M."/>
            <person name="Brown D.W."/>
            <person name="Divon H."/>
            <person name="Uhlig S."/>
            <person name="Proctor R.H."/>
        </authorList>
    </citation>
    <scope>NUCLEOTIDE SEQUENCE [LARGE SCALE GENOMIC DNA]</scope>
    <source>
        <strain evidence="2 3">NRRL 20693</strain>
    </source>
</reference>
<gene>
    <name evidence="2" type="ORF">FHETE_1933</name>
</gene>
<protein>
    <recommendedName>
        <fullName evidence="1">BTB domain-containing protein</fullName>
    </recommendedName>
</protein>
<dbReference type="CDD" id="cd18186">
    <property type="entry name" value="BTB_POZ_ZBTB_KLHL-like"/>
    <property type="match status" value="1"/>
</dbReference>
<dbReference type="SUPFAM" id="SSF54695">
    <property type="entry name" value="POZ domain"/>
    <property type="match status" value="1"/>
</dbReference>
<keyword evidence="3" id="KW-1185">Reference proteome</keyword>
<sequence>MSASSSTPAVQGVQEADTSTTAIFQVGEDGDVILVVGLNKDKIQVHSSFLKHVSLVFRVMMTSAMSEGEALRNKVDDSPVEIMLPEDSARAIRQILQYLYGANPCPAPDSVVMKEIAILANKYDMVSRLRYFAFFWLQHIPVDTTTMPGMESAWNLLVASYLLEVHAPFFNISKKLVASKGSLLKHVKSTHDEVLGLQLGSEFAVNLPWNTYLHTDKASVAIEEVRSAAKSRKLDMGLCLGCLIHATDSFTKRHAQCKHLAWHFP</sequence>
<dbReference type="SMART" id="SM00225">
    <property type="entry name" value="BTB"/>
    <property type="match status" value="1"/>
</dbReference>
<organism evidence="2 3">
    <name type="scientific">Fusarium heterosporum</name>
    <dbReference type="NCBI Taxonomy" id="42747"/>
    <lineage>
        <taxon>Eukaryota</taxon>
        <taxon>Fungi</taxon>
        <taxon>Dikarya</taxon>
        <taxon>Ascomycota</taxon>
        <taxon>Pezizomycotina</taxon>
        <taxon>Sordariomycetes</taxon>
        <taxon>Hypocreomycetidae</taxon>
        <taxon>Hypocreales</taxon>
        <taxon>Nectriaceae</taxon>
        <taxon>Fusarium</taxon>
        <taxon>Fusarium heterosporum species complex</taxon>
    </lineage>
</organism>
<dbReference type="Proteomes" id="UP000567885">
    <property type="component" value="Unassembled WGS sequence"/>
</dbReference>
<comment type="caution">
    <text evidence="2">The sequence shown here is derived from an EMBL/GenBank/DDBJ whole genome shotgun (WGS) entry which is preliminary data.</text>
</comment>
<name>A0A8H5TVN8_FUSHE</name>
<proteinExistence type="predicted"/>
<evidence type="ECO:0000313" key="2">
    <source>
        <dbReference type="EMBL" id="KAF5677031.1"/>
    </source>
</evidence>
<dbReference type="Gene3D" id="3.30.710.10">
    <property type="entry name" value="Potassium Channel Kv1.1, Chain A"/>
    <property type="match status" value="1"/>
</dbReference>
<dbReference type="Pfam" id="PF00651">
    <property type="entry name" value="BTB"/>
    <property type="match status" value="1"/>
</dbReference>
<evidence type="ECO:0000313" key="3">
    <source>
        <dbReference type="Proteomes" id="UP000567885"/>
    </source>
</evidence>
<evidence type="ECO:0000259" key="1">
    <source>
        <dbReference type="PROSITE" id="PS50097"/>
    </source>
</evidence>
<feature type="domain" description="BTB" evidence="1">
    <location>
        <begin position="30"/>
        <end position="100"/>
    </location>
</feature>
<dbReference type="PROSITE" id="PS50097">
    <property type="entry name" value="BTB"/>
    <property type="match status" value="1"/>
</dbReference>
<dbReference type="InterPro" id="IPR000210">
    <property type="entry name" value="BTB/POZ_dom"/>
</dbReference>
<dbReference type="OrthoDB" id="5275938at2759"/>
<accession>A0A8H5TVN8</accession>
<dbReference type="InterPro" id="IPR011333">
    <property type="entry name" value="SKP1/BTB/POZ_sf"/>
</dbReference>